<dbReference type="EMBL" id="AP023178">
    <property type="protein sequence ID" value="BCF95369.1"/>
    <property type="molecule type" value="Genomic_DNA"/>
</dbReference>
<reference evidence="2 3" key="1">
    <citation type="journal article" date="2020" name="Genes (Basel)">
        <title>Genomic Comparison of Insect Gut Symbionts from Divergent Burkholderia Subclades.</title>
        <authorList>
            <person name="Takeshita K."/>
            <person name="Kikuchi Y."/>
        </authorList>
    </citation>
    <scope>NUCLEOTIDE SEQUENCE [LARGE SCALE GENOMIC DNA]</scope>
    <source>
        <strain evidence="2 3">PGU16</strain>
        <plasmid evidence="2 3">PPGU16_p3</plasmid>
    </source>
</reference>
<accession>A0A7I8C4E9</accession>
<proteinExistence type="predicted"/>
<dbReference type="AlphaFoldDB" id="A0A7I8C4E9"/>
<evidence type="ECO:0000313" key="3">
    <source>
        <dbReference type="Proteomes" id="UP000510888"/>
    </source>
</evidence>
<evidence type="ECO:0000313" key="2">
    <source>
        <dbReference type="EMBL" id="BCF95369.1"/>
    </source>
</evidence>
<keyword evidence="1" id="KW-0812">Transmembrane</keyword>
<geneLocation type="plasmid" evidence="2 3">
    <name>PPGU16_p3</name>
</geneLocation>
<keyword evidence="2" id="KW-0614">Plasmid</keyword>
<keyword evidence="3" id="KW-1185">Reference proteome</keyword>
<evidence type="ECO:0000256" key="1">
    <source>
        <dbReference type="SAM" id="Phobius"/>
    </source>
</evidence>
<protein>
    <submittedName>
        <fullName evidence="2">Uncharacterized protein</fullName>
    </submittedName>
</protein>
<name>A0A7I8C4E9_9BURK</name>
<gene>
    <name evidence="2" type="ORF">PPGU16_84360</name>
</gene>
<sequence length="102" mass="10825">MKIRSMKIRSGSAQTAQDVLHGVLGITLTCLFGWALWAIASPIFGPLIERLGQSPLTVLSAISIGICGIVTIAFALHIVSIAGHAAKVIARWIVPVPARTRQ</sequence>
<organism evidence="2 3">
    <name type="scientific">Paraburkholderia largidicola</name>
    <dbReference type="NCBI Taxonomy" id="3014751"/>
    <lineage>
        <taxon>Bacteria</taxon>
        <taxon>Pseudomonadati</taxon>
        <taxon>Pseudomonadota</taxon>
        <taxon>Betaproteobacteria</taxon>
        <taxon>Burkholderiales</taxon>
        <taxon>Burkholderiaceae</taxon>
        <taxon>Paraburkholderia</taxon>
    </lineage>
</organism>
<keyword evidence="1" id="KW-0472">Membrane</keyword>
<dbReference type="Proteomes" id="UP000510888">
    <property type="component" value="Plasmid PPGU16_p3"/>
</dbReference>
<feature type="transmembrane region" description="Helical" evidence="1">
    <location>
        <begin position="20"/>
        <end position="44"/>
    </location>
</feature>
<dbReference type="KEGG" id="plad:PPGU16_84360"/>
<dbReference type="RefSeq" id="WP_180727795.1">
    <property type="nucleotide sequence ID" value="NZ_AP023178.1"/>
</dbReference>
<keyword evidence="1" id="KW-1133">Transmembrane helix</keyword>
<feature type="transmembrane region" description="Helical" evidence="1">
    <location>
        <begin position="56"/>
        <end position="79"/>
    </location>
</feature>